<gene>
    <name evidence="2" type="ordered locus">Cyan7425_3100</name>
</gene>
<dbReference type="Pfam" id="PF13470">
    <property type="entry name" value="PIN_3"/>
    <property type="match status" value="1"/>
</dbReference>
<dbReference type="HOGENOM" id="CLU_116617_3_0_3"/>
<dbReference type="KEGG" id="cyn:Cyan7425_3100"/>
<sequence>MRVVIDVNVWVSGLLWGGLPGQILSLARNKRITSYISAELLLELKTTLQRDKFRQRLQERNYSVDSLLAIVQAISEIVQISEIAIPALRDPADAKIMATAITAHAECLITGDQDLLILQEFQGFSILTPTQMLDNYFPS</sequence>
<feature type="domain" description="PIN" evidence="1">
    <location>
        <begin position="1"/>
        <end position="117"/>
    </location>
</feature>
<dbReference type="PANTHER" id="PTHR34610">
    <property type="entry name" value="SSL7007 PROTEIN"/>
    <property type="match status" value="1"/>
</dbReference>
<proteinExistence type="predicted"/>
<evidence type="ECO:0000259" key="1">
    <source>
        <dbReference type="SMART" id="SM00670"/>
    </source>
</evidence>
<reference evidence="2" key="1">
    <citation type="submission" date="2009-01" db="EMBL/GenBank/DDBJ databases">
        <title>Complete sequence of chromosome Cyanothece sp. PCC 7425.</title>
        <authorList>
            <consortium name="US DOE Joint Genome Institute"/>
            <person name="Lucas S."/>
            <person name="Copeland A."/>
            <person name="Lapidus A."/>
            <person name="Glavina del Rio T."/>
            <person name="Dalin E."/>
            <person name="Tice H."/>
            <person name="Bruce D."/>
            <person name="Goodwin L."/>
            <person name="Pitluck S."/>
            <person name="Sims D."/>
            <person name="Meineke L."/>
            <person name="Brettin T."/>
            <person name="Detter J.C."/>
            <person name="Han C."/>
            <person name="Larimer F."/>
            <person name="Land M."/>
            <person name="Hauser L."/>
            <person name="Kyrpides N."/>
            <person name="Ovchinnikova G."/>
            <person name="Liberton M."/>
            <person name="Stoeckel J."/>
            <person name="Banerjee A."/>
            <person name="Singh A."/>
            <person name="Page L."/>
            <person name="Sato H."/>
            <person name="Zhao L."/>
            <person name="Sherman L."/>
            <person name="Pakrasi H."/>
            <person name="Richardson P."/>
        </authorList>
    </citation>
    <scope>NUCLEOTIDE SEQUENCE</scope>
    <source>
        <strain evidence="2">PCC 7425</strain>
    </source>
</reference>
<dbReference type="EMBL" id="CP001344">
    <property type="protein sequence ID" value="ACL45430.1"/>
    <property type="molecule type" value="Genomic_DNA"/>
</dbReference>
<dbReference type="SMART" id="SM00670">
    <property type="entry name" value="PINc"/>
    <property type="match status" value="1"/>
</dbReference>
<organism evidence="2">
    <name type="scientific">Cyanothece sp. (strain PCC 7425 / ATCC 29141)</name>
    <dbReference type="NCBI Taxonomy" id="395961"/>
    <lineage>
        <taxon>Bacteria</taxon>
        <taxon>Bacillati</taxon>
        <taxon>Cyanobacteriota</taxon>
        <taxon>Cyanophyceae</taxon>
        <taxon>Gomontiellales</taxon>
        <taxon>Cyanothecaceae</taxon>
        <taxon>Cyanothece</taxon>
    </lineage>
</organism>
<dbReference type="eggNOG" id="COG1569">
    <property type="taxonomic scope" value="Bacteria"/>
</dbReference>
<protein>
    <submittedName>
        <fullName evidence="2">Nucleotide binding protein PINc</fullName>
    </submittedName>
</protein>
<dbReference type="InterPro" id="IPR029060">
    <property type="entry name" value="PIN-like_dom_sf"/>
</dbReference>
<dbReference type="STRING" id="395961.Cyan7425_3100"/>
<dbReference type="PANTHER" id="PTHR34610:SF4">
    <property type="entry name" value="SLL8027 PROTEIN"/>
    <property type="match status" value="1"/>
</dbReference>
<accession>B8HMW1</accession>
<dbReference type="OrthoDB" id="426765at2"/>
<name>B8HMW1_CYAP4</name>
<dbReference type="NCBIfam" id="TIGR00305">
    <property type="entry name" value="putative toxin-antitoxin system toxin component, PIN family"/>
    <property type="match status" value="1"/>
</dbReference>
<dbReference type="AlphaFoldDB" id="B8HMW1"/>
<dbReference type="SUPFAM" id="SSF88723">
    <property type="entry name" value="PIN domain-like"/>
    <property type="match status" value="1"/>
</dbReference>
<dbReference type="InterPro" id="IPR002716">
    <property type="entry name" value="PIN_dom"/>
</dbReference>
<dbReference type="InterPro" id="IPR002850">
    <property type="entry name" value="PIN_toxin-like"/>
</dbReference>
<evidence type="ECO:0000313" key="2">
    <source>
        <dbReference type="EMBL" id="ACL45430.1"/>
    </source>
</evidence>